<dbReference type="SUPFAM" id="SSF54928">
    <property type="entry name" value="RNA-binding domain, RBD"/>
    <property type="match status" value="1"/>
</dbReference>
<dbReference type="InterPro" id="IPR058752">
    <property type="entry name" value="RDRP_C_head"/>
</dbReference>
<dbReference type="EMBL" id="CM035419">
    <property type="protein sequence ID" value="KAH7415140.1"/>
    <property type="molecule type" value="Genomic_DNA"/>
</dbReference>
<evidence type="ECO:0000256" key="4">
    <source>
        <dbReference type="ARBA" id="ARBA00022695"/>
    </source>
</evidence>
<evidence type="ECO:0000256" key="1">
    <source>
        <dbReference type="ARBA" id="ARBA00005762"/>
    </source>
</evidence>
<dbReference type="Pfam" id="PF24577">
    <property type="entry name" value="RDR6_2nd"/>
    <property type="match status" value="1"/>
</dbReference>
<keyword evidence="12" id="KW-1185">Reference proteome</keyword>
<protein>
    <recommendedName>
        <fullName evidence="9">RNA-dependent RNA polymerase</fullName>
        <ecNumber evidence="9">2.7.7.48</ecNumber>
    </recommendedName>
</protein>
<dbReference type="CDD" id="cd00590">
    <property type="entry name" value="RRM_SF"/>
    <property type="match status" value="1"/>
</dbReference>
<evidence type="ECO:0000313" key="11">
    <source>
        <dbReference type="EMBL" id="KAH7415138.1"/>
    </source>
</evidence>
<sequence>MESSTQVLVGNIPSDIKAKELASFLEANVGIVWRCRIKKTCPPYNAYPEFSSTELDDTVFPHVIPCIPHAFVHFTSEQAAEKACMLAKKQNLVVRGQALKVQLSTEEDPAMKKGTCWKLSNVSVELGTLISANVILVSWKGPVTGVRFEMEQAKKRCNLYLTQWTLFSSLETAGEKMWMRCSYKLEFFVGDLWEVRRENELEGEGTLVMILHFRIPPRIFYRTADDDVYNSTSFELPDDDDPWIRTLDFTPNNSIGRCHAYRIGVSPRQRIQFQKIIDYFNQQQLLRSEEQPKMMISYEVPSVHHRSKFFFVQNDGNLPFEIMFLVNALVHKGIVKAPNLNNRFFKLLHPSAIDIKLAVFSLRHMYSYRKPVFDAEKRLKRIIDWVQSKKLPTVNGDDGDVSMEVGRFIVTPTKAYCLPSETERSNRVLRKFKHLADRFLRVSFVDENFHKLSGAMLNATVVPFARTTGHVSRSALYQRIRVILKEGFKLCGRHYEFLAFSSNQLRDSSAWFFAATKETNSETIRTWMGRFSKTNIAKYASRMGQCFSSTIQTVPVTSVKMIDDVIRNGYNFSDGVGKISPMLALDCARILKLENNPPSAYQIRYAGCKGVVVTWPSDKEDDRILTLRDSMKKFVSKHEYIEVVAWSKFLPCFLNRQIITLLSALTVPNSVFLDLQDSMVSKLDQVLQNSDVAFEVLSSFCSGDLHNTALEMLRAGFHPLGEPHLYSMLHCIRASHLEELLSKARIYVRDGRWLLGCMDELGILEYGQCFVQVSTPQQDDCLPENLLGMKYPSYQARVITGRVIMVKNPCLHPGDVRILEAVDHPALHHLVDCLVMPQTGDRPHSNEASGSDMDGDVYFVCWDPSLIPPEGKSWEPMQYTAHEVASLRHNATVKDVVEFFVRYMANDHLGQICNAHVVHADQSELGALDPKCLELAELAAVAVDSPKTGKLVILPSALRPKAYPDFMDKEDKESYRSKKILGILYRRVRGTAEKEMKLSSFLGNAEFSIEQSYDPDLKIDGYEEYVREAWHFKQMHDVQLGALMDQFDVSIEGEVVTGHFTTILSKHNSRKRGDLKERIINMYTSLRNKFRQIFIGRDVSNLSEAERKDLEESLERKASAWYYVTYHPDSIRKMKEIDQDNDLLLSFPWIAVEYLAKIKLRKTKAYEAYYKMIQSFEAELGMG</sequence>
<dbReference type="InterPro" id="IPR012677">
    <property type="entry name" value="Nucleotide-bd_a/b_plait_sf"/>
</dbReference>
<dbReference type="EMBL" id="CM035419">
    <property type="protein sequence ID" value="KAH7415136.1"/>
    <property type="molecule type" value="Genomic_DNA"/>
</dbReference>
<keyword evidence="6 9" id="KW-0943">RNA-mediated gene silencing</keyword>
<dbReference type="Pfam" id="PF24572">
    <property type="entry name" value="RBD_RDR6"/>
    <property type="match status" value="1"/>
</dbReference>
<comment type="caution">
    <text evidence="11">The sequence shown here is derived from an EMBL/GenBank/DDBJ whole genome shotgun (WGS) entry which is preliminary data.</text>
</comment>
<evidence type="ECO:0000256" key="5">
    <source>
        <dbReference type="ARBA" id="ARBA00022884"/>
    </source>
</evidence>
<organism evidence="11 12">
    <name type="scientific">Ceratopteris richardii</name>
    <name type="common">Triangle waterfern</name>
    <dbReference type="NCBI Taxonomy" id="49495"/>
    <lineage>
        <taxon>Eukaryota</taxon>
        <taxon>Viridiplantae</taxon>
        <taxon>Streptophyta</taxon>
        <taxon>Embryophyta</taxon>
        <taxon>Tracheophyta</taxon>
        <taxon>Polypodiopsida</taxon>
        <taxon>Polypodiidae</taxon>
        <taxon>Polypodiales</taxon>
        <taxon>Pteridineae</taxon>
        <taxon>Pteridaceae</taxon>
        <taxon>Parkerioideae</taxon>
        <taxon>Ceratopteris</taxon>
    </lineage>
</organism>
<dbReference type="InterPro" id="IPR000504">
    <property type="entry name" value="RRM_dom"/>
</dbReference>
<dbReference type="InterPro" id="IPR035979">
    <property type="entry name" value="RBD_domain_sf"/>
</dbReference>
<reference evidence="11" key="1">
    <citation type="submission" date="2021-08" db="EMBL/GenBank/DDBJ databases">
        <title>WGS assembly of Ceratopteris richardii.</title>
        <authorList>
            <person name="Marchant D.B."/>
            <person name="Chen G."/>
            <person name="Jenkins J."/>
            <person name="Shu S."/>
            <person name="Leebens-Mack J."/>
            <person name="Grimwood J."/>
            <person name="Schmutz J."/>
            <person name="Soltis P."/>
            <person name="Soltis D."/>
            <person name="Chen Z.-H."/>
        </authorList>
    </citation>
    <scope>NUCLEOTIDE SEQUENCE</scope>
    <source>
        <strain evidence="11">Whitten #5841</strain>
        <tissue evidence="11">Leaf</tissue>
    </source>
</reference>
<dbReference type="GO" id="GO:0030422">
    <property type="term" value="P:siRNA processing"/>
    <property type="evidence" value="ECO:0007669"/>
    <property type="project" value="TreeGrafter"/>
</dbReference>
<dbReference type="InterPro" id="IPR007855">
    <property type="entry name" value="RDRP"/>
</dbReference>
<dbReference type="GO" id="GO:0003723">
    <property type="term" value="F:RNA binding"/>
    <property type="evidence" value="ECO:0007669"/>
    <property type="project" value="UniProtKB-UniRule"/>
</dbReference>
<comment type="catalytic activity">
    <reaction evidence="7 9">
        <text>RNA(n) + a ribonucleoside 5'-triphosphate = RNA(n+1) + diphosphate</text>
        <dbReference type="Rhea" id="RHEA:21248"/>
        <dbReference type="Rhea" id="RHEA-COMP:14527"/>
        <dbReference type="Rhea" id="RHEA-COMP:17342"/>
        <dbReference type="ChEBI" id="CHEBI:33019"/>
        <dbReference type="ChEBI" id="CHEBI:61557"/>
        <dbReference type="ChEBI" id="CHEBI:140395"/>
        <dbReference type="EC" id="2.7.7.48"/>
    </reaction>
</comment>
<dbReference type="EMBL" id="CM035419">
    <property type="protein sequence ID" value="KAH7415141.1"/>
    <property type="molecule type" value="Genomic_DNA"/>
</dbReference>
<evidence type="ECO:0000313" key="12">
    <source>
        <dbReference type="Proteomes" id="UP000825935"/>
    </source>
</evidence>
<evidence type="ECO:0000256" key="7">
    <source>
        <dbReference type="ARBA" id="ARBA00048744"/>
    </source>
</evidence>
<dbReference type="Pfam" id="PF26253">
    <property type="entry name" value="RdRP_head"/>
    <property type="match status" value="1"/>
</dbReference>
<dbReference type="Gene3D" id="3.30.70.330">
    <property type="match status" value="1"/>
</dbReference>
<dbReference type="GO" id="GO:0003968">
    <property type="term" value="F:RNA-directed RNA polymerase activity"/>
    <property type="evidence" value="ECO:0007669"/>
    <property type="project" value="UniProtKB-KW"/>
</dbReference>
<dbReference type="EC" id="2.7.7.48" evidence="9"/>
<dbReference type="EMBL" id="CM035419">
    <property type="protein sequence ID" value="KAH7415138.1"/>
    <property type="molecule type" value="Genomic_DNA"/>
</dbReference>
<comment type="function">
    <text evidence="9">Probably involved in the RNA silencing pathway and required for the generation of small interfering RNAs (siRNAs).</text>
</comment>
<gene>
    <name evidence="11" type="ORF">KP509_14G029700</name>
</gene>
<evidence type="ECO:0000256" key="9">
    <source>
        <dbReference type="RuleBase" id="RU363098"/>
    </source>
</evidence>
<dbReference type="InterPro" id="IPR057297">
    <property type="entry name" value="RDR6-like_2nd"/>
</dbReference>
<dbReference type="EMBL" id="CM035419">
    <property type="protein sequence ID" value="KAH7415135.1"/>
    <property type="molecule type" value="Genomic_DNA"/>
</dbReference>
<keyword evidence="4 9" id="KW-0548">Nucleotidyltransferase</keyword>
<dbReference type="InterPro" id="IPR058751">
    <property type="entry name" value="RDRP_helical"/>
</dbReference>
<dbReference type="PANTHER" id="PTHR23079:SF18">
    <property type="entry name" value="RNA-DEPENDENT RNA POLYMERASE 6"/>
    <property type="match status" value="1"/>
</dbReference>
<dbReference type="OMA" id="WKAWAHD"/>
<keyword evidence="2 9" id="KW-0696">RNA-directed RNA polymerase</keyword>
<dbReference type="EMBL" id="CM035419">
    <property type="protein sequence ID" value="KAH7415142.1"/>
    <property type="molecule type" value="Genomic_DNA"/>
</dbReference>
<dbReference type="EMBL" id="CM035419">
    <property type="protein sequence ID" value="KAH7415139.1"/>
    <property type="molecule type" value="Genomic_DNA"/>
</dbReference>
<dbReference type="OrthoDB" id="6513042at2759"/>
<dbReference type="Proteomes" id="UP000825935">
    <property type="component" value="Chromosome 14"/>
</dbReference>
<dbReference type="InterPro" id="IPR057298">
    <property type="entry name" value="RDR6-like_RBD"/>
</dbReference>
<dbReference type="GO" id="GO:0031380">
    <property type="term" value="C:nuclear RNA-directed RNA polymerase complex"/>
    <property type="evidence" value="ECO:0007669"/>
    <property type="project" value="TreeGrafter"/>
</dbReference>
<accession>A0A8T2TDF2</accession>
<comment type="similarity">
    <text evidence="1 9">Belongs to the RdRP family.</text>
</comment>
<dbReference type="PROSITE" id="PS50102">
    <property type="entry name" value="RRM"/>
    <property type="match status" value="1"/>
</dbReference>
<dbReference type="PANTHER" id="PTHR23079">
    <property type="entry name" value="RNA-DEPENDENT RNA POLYMERASE"/>
    <property type="match status" value="1"/>
</dbReference>
<dbReference type="EMBL" id="CM035419">
    <property type="protein sequence ID" value="KAH7415137.1"/>
    <property type="molecule type" value="Genomic_DNA"/>
</dbReference>
<proteinExistence type="inferred from homology"/>
<dbReference type="InterPro" id="IPR057596">
    <property type="entry name" value="RDRP_core"/>
</dbReference>
<keyword evidence="3 9" id="KW-0808">Transferase</keyword>
<evidence type="ECO:0000259" key="10">
    <source>
        <dbReference type="PROSITE" id="PS50102"/>
    </source>
</evidence>
<evidence type="ECO:0000256" key="3">
    <source>
        <dbReference type="ARBA" id="ARBA00022679"/>
    </source>
</evidence>
<dbReference type="AlphaFoldDB" id="A0A8T2TDF2"/>
<evidence type="ECO:0000256" key="6">
    <source>
        <dbReference type="ARBA" id="ARBA00023158"/>
    </source>
</evidence>
<dbReference type="Pfam" id="PF26252">
    <property type="entry name" value="RdRP_helical"/>
    <property type="match status" value="1"/>
</dbReference>
<name>A0A8T2TDF2_CERRI</name>
<keyword evidence="5 8" id="KW-0694">RNA-binding</keyword>
<feature type="domain" description="RRM" evidence="10">
    <location>
        <begin position="5"/>
        <end position="106"/>
    </location>
</feature>
<evidence type="ECO:0000256" key="8">
    <source>
        <dbReference type="PROSITE-ProRule" id="PRU00176"/>
    </source>
</evidence>
<dbReference type="Pfam" id="PF05183">
    <property type="entry name" value="RdRP"/>
    <property type="match status" value="1"/>
</dbReference>
<evidence type="ECO:0000256" key="2">
    <source>
        <dbReference type="ARBA" id="ARBA00022484"/>
    </source>
</evidence>